<comment type="caution">
    <text evidence="4">The sequence shown here is derived from an EMBL/GenBank/DDBJ whole genome shotgun (WGS) entry which is preliminary data.</text>
</comment>
<feature type="coiled-coil region" evidence="1">
    <location>
        <begin position="129"/>
        <end position="156"/>
    </location>
</feature>
<gene>
    <name evidence="4" type="ORF">H5975_08270</name>
</gene>
<protein>
    <submittedName>
        <fullName evidence="4">IS110 family transposase</fullName>
    </submittedName>
</protein>
<dbReference type="Proteomes" id="UP000785625">
    <property type="component" value="Unassembled WGS sequence"/>
</dbReference>
<evidence type="ECO:0000313" key="5">
    <source>
        <dbReference type="Proteomes" id="UP000785625"/>
    </source>
</evidence>
<feature type="domain" description="Transposase IS116/IS110/IS902 C-terminal" evidence="3">
    <location>
        <begin position="224"/>
        <end position="300"/>
    </location>
</feature>
<evidence type="ECO:0000313" key="4">
    <source>
        <dbReference type="EMBL" id="MBM6941412.1"/>
    </source>
</evidence>
<keyword evidence="1" id="KW-0175">Coiled coil</keyword>
<dbReference type="RefSeq" id="WP_204785621.1">
    <property type="nucleotide sequence ID" value="NZ_JACJKU010000157.1"/>
</dbReference>
<dbReference type="NCBIfam" id="NF033542">
    <property type="entry name" value="transpos_IS110"/>
    <property type="match status" value="1"/>
</dbReference>
<evidence type="ECO:0000259" key="2">
    <source>
        <dbReference type="Pfam" id="PF01548"/>
    </source>
</evidence>
<dbReference type="PANTHER" id="PTHR33055:SF15">
    <property type="entry name" value="TRANSPOSASE-RELATED"/>
    <property type="match status" value="1"/>
</dbReference>
<organism evidence="4 5">
    <name type="scientific">Limosilactobacillus coleohominis</name>
    <dbReference type="NCBI Taxonomy" id="181675"/>
    <lineage>
        <taxon>Bacteria</taxon>
        <taxon>Bacillati</taxon>
        <taxon>Bacillota</taxon>
        <taxon>Bacilli</taxon>
        <taxon>Lactobacillales</taxon>
        <taxon>Lactobacillaceae</taxon>
        <taxon>Limosilactobacillus</taxon>
    </lineage>
</organism>
<reference evidence="4 5" key="1">
    <citation type="journal article" date="2021" name="Sci. Rep.">
        <title>The distribution of antibiotic resistance genes in chicken gut microbiota commensals.</title>
        <authorList>
            <person name="Juricova H."/>
            <person name="Matiasovicova J."/>
            <person name="Kubasova T."/>
            <person name="Cejkova D."/>
            <person name="Rychlik I."/>
        </authorList>
    </citation>
    <scope>NUCLEOTIDE SEQUENCE [LARGE SCALE GENOMIC DNA]</scope>
    <source>
        <strain evidence="4 5">An574</strain>
    </source>
</reference>
<evidence type="ECO:0000256" key="1">
    <source>
        <dbReference type="SAM" id="Coils"/>
    </source>
</evidence>
<dbReference type="InterPro" id="IPR003346">
    <property type="entry name" value="Transposase_20"/>
</dbReference>
<dbReference type="PANTHER" id="PTHR33055">
    <property type="entry name" value="TRANSPOSASE FOR INSERTION SEQUENCE ELEMENT IS1111A"/>
    <property type="match status" value="1"/>
</dbReference>
<name>A0ABS2GYW0_9LACO</name>
<evidence type="ECO:0000259" key="3">
    <source>
        <dbReference type="Pfam" id="PF02371"/>
    </source>
</evidence>
<proteinExistence type="predicted"/>
<dbReference type="Pfam" id="PF01548">
    <property type="entry name" value="DEDD_Tnp_IS110"/>
    <property type="match status" value="1"/>
</dbReference>
<dbReference type="Pfam" id="PF02371">
    <property type="entry name" value="Transposase_20"/>
    <property type="match status" value="1"/>
</dbReference>
<dbReference type="EMBL" id="JACJKU010000157">
    <property type="protein sequence ID" value="MBM6941412.1"/>
    <property type="molecule type" value="Genomic_DNA"/>
</dbReference>
<dbReference type="InterPro" id="IPR047650">
    <property type="entry name" value="Transpos_IS110"/>
</dbReference>
<accession>A0ABS2GYW0</accession>
<dbReference type="InterPro" id="IPR002525">
    <property type="entry name" value="Transp_IS110-like_N"/>
</dbReference>
<feature type="domain" description="Transposase IS110-like N-terminal" evidence="2">
    <location>
        <begin position="7"/>
        <end position="154"/>
    </location>
</feature>
<sequence length="367" mass="42014">MSSVIYVGMDVHQDSFSLCALDALNGEIIRETKCTADIQNVVKFTSQLPQTDETQIVLGYEAGIWGYSLYNRLIELGFECVILAPSTMYSNAKHQMVKNDHQDAQMIAHNLAAGTYKAVYVPDQEDDNVKEFIRLIKSLKKDLKQTKQRIRSFVLRNGFRFTRTPWTSLYLKWLEQLQLSKLKRVILDEYIVYYHELTDKIDRLNSQLEELSHQKRYQEPIAKLRCFKGIDTTAAMTIHVETSDFTRFPNAKAYTAYLGLTPSEHSSGNKVSLGRITKQGNSTIRTTLVECVQGLVRGEPSKKSKKLKARQNGQSGKVIRYADRAVKRLHKRYERMLHAGKPRNVAIIAVARELACFIWGMENNKIA</sequence>
<keyword evidence="5" id="KW-1185">Reference proteome</keyword>